<dbReference type="OMA" id="CAFHLKY"/>
<dbReference type="PANTHER" id="PTHR12466:SF8">
    <property type="entry name" value="PARAFIBROMIN"/>
    <property type="match status" value="1"/>
</dbReference>
<dbReference type="PANTHER" id="PTHR12466">
    <property type="entry name" value="CDC73 DOMAIN PROTEIN"/>
    <property type="match status" value="1"/>
</dbReference>
<dbReference type="eggNOG" id="KOG3786">
    <property type="taxonomic scope" value="Eukaryota"/>
</dbReference>
<dbReference type="AlphaFoldDB" id="B3RNI8"/>
<feature type="domain" description="Paf1 complex subunit Cdc73 N-terminal" evidence="8">
    <location>
        <begin position="1"/>
        <end position="298"/>
    </location>
</feature>
<dbReference type="GO" id="GO:0000993">
    <property type="term" value="F:RNA polymerase II complex binding"/>
    <property type="evidence" value="ECO:0000318"/>
    <property type="project" value="GO_Central"/>
</dbReference>
<protein>
    <recommendedName>
        <fullName evidence="11">Cell division control protein 73 C-terminal domain-containing protein</fullName>
    </recommendedName>
</protein>
<evidence type="ECO:0000256" key="4">
    <source>
        <dbReference type="ARBA" id="ARBA00023163"/>
    </source>
</evidence>
<dbReference type="Pfam" id="PF16050">
    <property type="entry name" value="CDC73_N"/>
    <property type="match status" value="1"/>
</dbReference>
<dbReference type="GO" id="GO:0016593">
    <property type="term" value="C:Cdc73/Paf1 complex"/>
    <property type="evidence" value="ECO:0000318"/>
    <property type="project" value="GO_Central"/>
</dbReference>
<evidence type="ECO:0000259" key="8">
    <source>
        <dbReference type="Pfam" id="PF16050"/>
    </source>
</evidence>
<dbReference type="FunCoup" id="B3RNI8">
    <property type="interactions" value="2430"/>
</dbReference>
<name>B3RNI8_TRIAD</name>
<evidence type="ECO:0000256" key="1">
    <source>
        <dbReference type="ARBA" id="ARBA00004123"/>
    </source>
</evidence>
<dbReference type="InterPro" id="IPR007852">
    <property type="entry name" value="Cdc73/Parafibromin"/>
</dbReference>
<dbReference type="GO" id="GO:0032968">
    <property type="term" value="P:positive regulation of transcription elongation by RNA polymerase II"/>
    <property type="evidence" value="ECO:0000318"/>
    <property type="project" value="GO_Central"/>
</dbReference>
<evidence type="ECO:0000313" key="9">
    <source>
        <dbReference type="EMBL" id="EDV28029.1"/>
    </source>
</evidence>
<keyword evidence="3" id="KW-0805">Transcription regulation</keyword>
<proteinExistence type="inferred from homology"/>
<evidence type="ECO:0000256" key="6">
    <source>
        <dbReference type="SAM" id="MobiDB-lite"/>
    </source>
</evidence>
<dbReference type="Proteomes" id="UP000009022">
    <property type="component" value="Unassembled WGS sequence"/>
</dbReference>
<keyword evidence="5" id="KW-0539">Nucleus</keyword>
<dbReference type="GeneID" id="6750510"/>
<dbReference type="OrthoDB" id="2186602at2759"/>
<dbReference type="InterPro" id="IPR038103">
    <property type="entry name" value="CDC73_C_sf"/>
</dbReference>
<dbReference type="STRING" id="10228.B3RNI8"/>
<dbReference type="InParanoid" id="B3RNI8"/>
<dbReference type="FunFam" id="3.40.50.11990:FF:000002">
    <property type="entry name" value="protein CDC73 homolog"/>
    <property type="match status" value="1"/>
</dbReference>
<evidence type="ECO:0000313" key="10">
    <source>
        <dbReference type="Proteomes" id="UP000009022"/>
    </source>
</evidence>
<feature type="region of interest" description="Disordered" evidence="6">
    <location>
        <begin position="332"/>
        <end position="363"/>
    </location>
</feature>
<comment type="similarity">
    <text evidence="2">Belongs to the CDC73 family.</text>
</comment>
<evidence type="ECO:0000259" key="7">
    <source>
        <dbReference type="Pfam" id="PF05179"/>
    </source>
</evidence>
<evidence type="ECO:0000256" key="5">
    <source>
        <dbReference type="ARBA" id="ARBA00023242"/>
    </source>
</evidence>
<feature type="region of interest" description="Disordered" evidence="6">
    <location>
        <begin position="264"/>
        <end position="289"/>
    </location>
</feature>
<dbReference type="PhylomeDB" id="B3RNI8"/>
<evidence type="ECO:0008006" key="11">
    <source>
        <dbReference type="Google" id="ProtNLM"/>
    </source>
</evidence>
<organism evidence="9 10">
    <name type="scientific">Trichoplax adhaerens</name>
    <name type="common">Trichoplax reptans</name>
    <dbReference type="NCBI Taxonomy" id="10228"/>
    <lineage>
        <taxon>Eukaryota</taxon>
        <taxon>Metazoa</taxon>
        <taxon>Placozoa</taxon>
        <taxon>Uniplacotomia</taxon>
        <taxon>Trichoplacea</taxon>
        <taxon>Trichoplacidae</taxon>
        <taxon>Trichoplax</taxon>
    </lineage>
</organism>
<keyword evidence="10" id="KW-1185">Reference proteome</keyword>
<gene>
    <name evidence="9" type="ORF">TRIADDRAFT_53180</name>
</gene>
<sequence>MADCLSFLRLYNIEKKDVIETDERIIFGDYSWSKFTNTNYLKYGTGRDGATKEYYTLASLVFLLKNVDISHSVYAQKAIAAGIPLVSRPDRKDLLAYLNGETSVSASIDKSAPLELGQQHVVPAAPLPQVKRSVDEGTNSDTLKRVKTDEDVKVDKNRLESRLEANVKDKVVTTNQLRPLSERISAEKIAALKAKRIAHKRETIKDDTITEIEQRSFADAEVDVSKDIISKEKVVRTRETVMRSAKKSFTNILDVITNIQLREQGRNLNHNHKTPPPTEPPPKKSVAPIPYSRYDQERFAGKEETEGFKIDTMGTYRGMNFQSVTAGVAGAKRRPDHSQKEMPVSVAKPLSANQPKSGHTKRESRTPIIIVPATATSTITLLNVKDFLQEFKFISNDEKKAKGAHRESEVLVQRKRDLGNTSVTIPFKVIDNVNKLQKNDWERVVAVFVQGPTWQFKGWPWLQTDNSPVNIFAKVRGFHLKFEDSRMDTNIQKWDVHILQISRHKRHLDRACALRFWEVLDKFVSKQNKSGLRY</sequence>
<dbReference type="KEGG" id="tad:TRIADDRAFT_53180"/>
<dbReference type="GO" id="GO:0006368">
    <property type="term" value="P:transcription elongation by RNA polymerase II"/>
    <property type="evidence" value="ECO:0007669"/>
    <property type="project" value="InterPro"/>
</dbReference>
<dbReference type="InterPro" id="IPR031336">
    <property type="entry name" value="CDC73_C"/>
</dbReference>
<feature type="domain" description="Cell division control protein 73 C-terminal" evidence="7">
    <location>
        <begin position="364"/>
        <end position="523"/>
    </location>
</feature>
<evidence type="ECO:0000256" key="2">
    <source>
        <dbReference type="ARBA" id="ARBA00010427"/>
    </source>
</evidence>
<reference evidence="9 10" key="1">
    <citation type="journal article" date="2008" name="Nature">
        <title>The Trichoplax genome and the nature of placozoans.</title>
        <authorList>
            <person name="Srivastava M."/>
            <person name="Begovic E."/>
            <person name="Chapman J."/>
            <person name="Putnam N.H."/>
            <person name="Hellsten U."/>
            <person name="Kawashima T."/>
            <person name="Kuo A."/>
            <person name="Mitros T."/>
            <person name="Salamov A."/>
            <person name="Carpenter M.L."/>
            <person name="Signorovitch A.Y."/>
            <person name="Moreno M.A."/>
            <person name="Kamm K."/>
            <person name="Grimwood J."/>
            <person name="Schmutz J."/>
            <person name="Shapiro H."/>
            <person name="Grigoriev I.V."/>
            <person name="Buss L.W."/>
            <person name="Schierwater B."/>
            <person name="Dellaporta S.L."/>
            <person name="Rokhsar D.S."/>
        </authorList>
    </citation>
    <scope>NUCLEOTIDE SEQUENCE [LARGE SCALE GENOMIC DNA]</scope>
    <source>
        <strain evidence="9 10">Grell-BS-1999</strain>
    </source>
</reference>
<dbReference type="Pfam" id="PF05179">
    <property type="entry name" value="CDC73_C"/>
    <property type="match status" value="1"/>
</dbReference>
<keyword evidence="4" id="KW-0804">Transcription</keyword>
<comment type="subcellular location">
    <subcellularLocation>
        <location evidence="1">Nucleus</location>
    </subcellularLocation>
</comment>
<dbReference type="RefSeq" id="XP_002109863.1">
    <property type="nucleotide sequence ID" value="XM_002109827.1"/>
</dbReference>
<evidence type="ECO:0000256" key="3">
    <source>
        <dbReference type="ARBA" id="ARBA00023015"/>
    </source>
</evidence>
<dbReference type="InterPro" id="IPR032041">
    <property type="entry name" value="Cdc73_N"/>
</dbReference>
<dbReference type="CTD" id="6750510"/>
<dbReference type="Gene3D" id="3.40.50.11990">
    <property type="entry name" value="RNA polymerase II accessory factor, Cdc73 C-terminal domain"/>
    <property type="match status" value="1"/>
</dbReference>
<accession>B3RNI8</accession>
<dbReference type="HOGENOM" id="CLU_025849_0_1_1"/>
<dbReference type="EMBL" id="DS985242">
    <property type="protein sequence ID" value="EDV28029.1"/>
    <property type="molecule type" value="Genomic_DNA"/>
</dbReference>